<evidence type="ECO:0000256" key="9">
    <source>
        <dbReference type="ARBA" id="ARBA00023229"/>
    </source>
</evidence>
<comment type="cofactor">
    <cofactor evidence="10">
        <name>Mg(2+)</name>
        <dbReference type="ChEBI" id="CHEBI:18420"/>
    </cofactor>
    <text evidence="10">Binds 1 Mg(2+) ion per subunit.</text>
</comment>
<dbReference type="SMART" id="SM00861">
    <property type="entry name" value="Transket_pyr"/>
    <property type="match status" value="1"/>
</dbReference>
<feature type="binding site" evidence="10">
    <location>
        <position position="291"/>
    </location>
    <ligand>
        <name>thiamine diphosphate</name>
        <dbReference type="ChEBI" id="CHEBI:58937"/>
    </ligand>
</feature>
<feature type="binding site" evidence="10">
    <location>
        <position position="79"/>
    </location>
    <ligand>
        <name>thiamine diphosphate</name>
        <dbReference type="ChEBI" id="CHEBI:58937"/>
    </ligand>
</feature>
<dbReference type="HAMAP" id="MF_00315">
    <property type="entry name" value="DXP_synth"/>
    <property type="match status" value="1"/>
</dbReference>
<evidence type="ECO:0000256" key="6">
    <source>
        <dbReference type="ARBA" id="ARBA00022842"/>
    </source>
</evidence>
<dbReference type="CDD" id="cd07033">
    <property type="entry name" value="TPP_PYR_DXS_TK_like"/>
    <property type="match status" value="1"/>
</dbReference>
<dbReference type="SUPFAM" id="SSF52518">
    <property type="entry name" value="Thiamin diphosphate-binding fold (THDP-binding)"/>
    <property type="match status" value="2"/>
</dbReference>
<dbReference type="EMBL" id="CP104067">
    <property type="protein sequence ID" value="WAH42727.1"/>
    <property type="molecule type" value="Genomic_DNA"/>
</dbReference>
<dbReference type="Pfam" id="PF02780">
    <property type="entry name" value="Transketolase_C"/>
    <property type="match status" value="1"/>
</dbReference>
<reference evidence="12" key="1">
    <citation type="submission" date="2022-08" db="EMBL/GenBank/DDBJ databases">
        <title>Alicyclobacillus fastidiosus DSM 17978, complete genome.</title>
        <authorList>
            <person name="Wang Q."/>
            <person name="Cai R."/>
            <person name="Wang Z."/>
        </authorList>
    </citation>
    <scope>NUCLEOTIDE SEQUENCE</scope>
    <source>
        <strain evidence="12">DSM 17978</strain>
    </source>
</reference>
<dbReference type="Gene3D" id="3.40.50.920">
    <property type="match status" value="1"/>
</dbReference>
<dbReference type="Gene3D" id="3.40.50.970">
    <property type="match status" value="2"/>
</dbReference>
<feature type="binding site" evidence="10">
    <location>
        <begin position="152"/>
        <end position="153"/>
    </location>
    <ligand>
        <name>thiamine diphosphate</name>
        <dbReference type="ChEBI" id="CHEBI:58937"/>
    </ligand>
</feature>
<dbReference type="InterPro" id="IPR049557">
    <property type="entry name" value="Transketolase_CS"/>
</dbReference>
<dbReference type="PROSITE" id="PS00802">
    <property type="entry name" value="TRANSKETOLASE_2"/>
    <property type="match status" value="1"/>
</dbReference>
<keyword evidence="13" id="KW-1185">Reference proteome</keyword>
<keyword evidence="5 10" id="KW-0479">Metal-binding</keyword>
<feature type="binding site" evidence="10">
    <location>
        <position position="180"/>
    </location>
    <ligand>
        <name>thiamine diphosphate</name>
        <dbReference type="ChEBI" id="CHEBI:58937"/>
    </ligand>
</feature>
<name>A0ABY6ZJQ8_9BACL</name>
<feature type="binding site" evidence="10">
    <location>
        <position position="180"/>
    </location>
    <ligand>
        <name>Mg(2+)</name>
        <dbReference type="ChEBI" id="CHEBI:18420"/>
    </ligand>
</feature>
<dbReference type="InterPro" id="IPR009014">
    <property type="entry name" value="Transketo_C/PFOR_II"/>
</dbReference>
<dbReference type="Pfam" id="PF13292">
    <property type="entry name" value="DXP_synthase_N"/>
    <property type="match status" value="1"/>
</dbReference>
<dbReference type="PANTHER" id="PTHR43322">
    <property type="entry name" value="1-D-DEOXYXYLULOSE 5-PHOSPHATE SYNTHASE-RELATED"/>
    <property type="match status" value="1"/>
</dbReference>
<sequence length="635" mass="69024">MQSRCCLTLLDSIQEPSHLKSLTEEQLLTLAQEIRDFLVESISSTGGHFGASMGVVELTLALHRVFDSPKDKMIWDVGHQGYVHKLLTGRKNQFATLRQLGGLAGFLKRNESPHDVFGAGHSSTSISAALGMAVARDLSGDDYRVIAVIGDGALTGGMAMEAMNHAGDLGTDLLVILNDNEMSISHNVGAMSKYLTRLRSQPAYTKAKVEIDQTLRQLHGVGEKVTKVLDRMKDAARHVILPISVFEGFGFKYFGPVDGHDLPQLLSVLERAKELKGPVLIHTLTEKGKGYSAAENAPDKWHAWPSAGKGAAVPSYTSVFAQTVMDLAMVDERIVVVTPAMLSGSGLTEFQRRFPERCFDVGIAEQHAATFCAGLAANGKRPIFAVYSTFLQRAYDQTIHDICIQNLPVVLAVDRAGIVGPDGETHQGVFDLAYLRAIPHMTIMVPKDENELRHMLYTSTQWDGPVAVRYPRADGLGVPLDPVLKQLDRGKAEVVRTGKDATIFALGTMVHVALQAAEVLYNQYGLDVTVVNLRFVKPLDERLILEMARTGAPILTVEEAALAGGVGSAIVELLADLGVRTRVWRKGIQDEFVEHGSRGEVLALLGLDVLGIVEDVLNLVGRPTQRAHILDEVGL</sequence>
<comment type="similarity">
    <text evidence="2 10">Belongs to the transketolase family. DXPS subfamily.</text>
</comment>
<protein>
    <recommendedName>
        <fullName evidence="10">1-deoxy-D-xylulose-5-phosphate synthase</fullName>
        <ecNumber evidence="10">2.2.1.7</ecNumber>
    </recommendedName>
    <alternativeName>
        <fullName evidence="10">1-deoxyxylulose-5-phosphate synthase</fullName>
        <shortName evidence="10">DXP synthase</shortName>
        <shortName evidence="10">DXPS</shortName>
    </alternativeName>
</protein>
<evidence type="ECO:0000313" key="12">
    <source>
        <dbReference type="EMBL" id="WAH42727.1"/>
    </source>
</evidence>
<dbReference type="GO" id="GO:0008661">
    <property type="term" value="F:1-deoxy-D-xylulose-5-phosphate synthase activity"/>
    <property type="evidence" value="ECO:0007669"/>
    <property type="project" value="UniProtKB-EC"/>
</dbReference>
<dbReference type="Pfam" id="PF02779">
    <property type="entry name" value="Transket_pyr"/>
    <property type="match status" value="1"/>
</dbReference>
<dbReference type="EC" id="2.2.1.7" evidence="10"/>
<feature type="binding site" evidence="10">
    <location>
        <begin position="120"/>
        <end position="122"/>
    </location>
    <ligand>
        <name>thiamine diphosphate</name>
        <dbReference type="ChEBI" id="CHEBI:58937"/>
    </ligand>
</feature>
<keyword evidence="4 10" id="KW-0808">Transferase</keyword>
<evidence type="ECO:0000256" key="3">
    <source>
        <dbReference type="ARBA" id="ARBA00011738"/>
    </source>
</evidence>
<feature type="domain" description="Transketolase-like pyrimidine-binding" evidence="11">
    <location>
        <begin position="314"/>
        <end position="478"/>
    </location>
</feature>
<evidence type="ECO:0000256" key="4">
    <source>
        <dbReference type="ARBA" id="ARBA00022679"/>
    </source>
</evidence>
<feature type="binding site" evidence="10">
    <location>
        <position position="151"/>
    </location>
    <ligand>
        <name>Mg(2+)</name>
        <dbReference type="ChEBI" id="CHEBI:18420"/>
    </ligand>
</feature>
<dbReference type="SUPFAM" id="SSF52922">
    <property type="entry name" value="TK C-terminal domain-like"/>
    <property type="match status" value="1"/>
</dbReference>
<dbReference type="InterPro" id="IPR005477">
    <property type="entry name" value="Dxylulose-5-P_synthase"/>
</dbReference>
<organism evidence="12 13">
    <name type="scientific">Alicyclobacillus fastidiosus</name>
    <dbReference type="NCBI Taxonomy" id="392011"/>
    <lineage>
        <taxon>Bacteria</taxon>
        <taxon>Bacillati</taxon>
        <taxon>Bacillota</taxon>
        <taxon>Bacilli</taxon>
        <taxon>Bacillales</taxon>
        <taxon>Alicyclobacillaceae</taxon>
        <taxon>Alicyclobacillus</taxon>
    </lineage>
</organism>
<dbReference type="InterPro" id="IPR029061">
    <property type="entry name" value="THDP-binding"/>
</dbReference>
<evidence type="ECO:0000256" key="8">
    <source>
        <dbReference type="ARBA" id="ARBA00023052"/>
    </source>
</evidence>
<dbReference type="PROSITE" id="PS00801">
    <property type="entry name" value="TRANSKETOLASE_1"/>
    <property type="match status" value="1"/>
</dbReference>
<keyword evidence="8 10" id="KW-0786">Thiamine pyrophosphate</keyword>
<dbReference type="RefSeq" id="WP_268006602.1">
    <property type="nucleotide sequence ID" value="NZ_BSUT01000001.1"/>
</dbReference>
<dbReference type="InterPro" id="IPR005475">
    <property type="entry name" value="Transketolase-like_Pyr-bd"/>
</dbReference>
<evidence type="ECO:0000256" key="5">
    <source>
        <dbReference type="ARBA" id="ARBA00022723"/>
    </source>
</evidence>
<comment type="catalytic activity">
    <reaction evidence="10">
        <text>D-glyceraldehyde 3-phosphate + pyruvate + H(+) = 1-deoxy-D-xylulose 5-phosphate + CO2</text>
        <dbReference type="Rhea" id="RHEA:12605"/>
        <dbReference type="ChEBI" id="CHEBI:15361"/>
        <dbReference type="ChEBI" id="CHEBI:15378"/>
        <dbReference type="ChEBI" id="CHEBI:16526"/>
        <dbReference type="ChEBI" id="CHEBI:57792"/>
        <dbReference type="ChEBI" id="CHEBI:59776"/>
        <dbReference type="EC" id="2.2.1.7"/>
    </reaction>
</comment>
<comment type="function">
    <text evidence="10">Catalyzes the acyloin condensation reaction between C atoms 2 and 3 of pyruvate and glyceraldehyde 3-phosphate to yield 1-deoxy-D-xylulose-5-phosphate (DXP).</text>
</comment>
<evidence type="ECO:0000313" key="13">
    <source>
        <dbReference type="Proteomes" id="UP001164761"/>
    </source>
</evidence>
<evidence type="ECO:0000256" key="2">
    <source>
        <dbReference type="ARBA" id="ARBA00011081"/>
    </source>
</evidence>
<proteinExistence type="inferred from homology"/>
<keyword evidence="9 10" id="KW-0414">Isoprene biosynthesis</keyword>
<dbReference type="Proteomes" id="UP001164761">
    <property type="component" value="Chromosome"/>
</dbReference>
<evidence type="ECO:0000256" key="7">
    <source>
        <dbReference type="ARBA" id="ARBA00022977"/>
    </source>
</evidence>
<comment type="cofactor">
    <cofactor evidence="10">
        <name>thiamine diphosphate</name>
        <dbReference type="ChEBI" id="CHEBI:58937"/>
    </cofactor>
    <text evidence="10">Binds 1 thiamine pyrophosphate per subunit.</text>
</comment>
<comment type="pathway">
    <text evidence="1 10">Metabolic intermediate biosynthesis; 1-deoxy-D-xylulose 5-phosphate biosynthesis; 1-deoxy-D-xylulose 5-phosphate from D-glyceraldehyde 3-phosphate and pyruvate: step 1/1.</text>
</comment>
<gene>
    <name evidence="10 12" type="primary">dxs</name>
    <name evidence="12" type="ORF">NZD89_04645</name>
</gene>
<evidence type="ECO:0000259" key="11">
    <source>
        <dbReference type="SMART" id="SM00861"/>
    </source>
</evidence>
<dbReference type="NCBIfam" id="NF003933">
    <property type="entry name" value="PRK05444.2-2"/>
    <property type="match status" value="1"/>
</dbReference>
<comment type="subunit">
    <text evidence="3 10">Homodimer.</text>
</comment>
<accession>A0ABY6ZJQ8</accession>
<dbReference type="InterPro" id="IPR020826">
    <property type="entry name" value="Transketolase_BS"/>
</dbReference>
<keyword evidence="7 10" id="KW-0784">Thiamine biosynthesis</keyword>
<dbReference type="PANTHER" id="PTHR43322:SF5">
    <property type="entry name" value="1-DEOXY-D-XYLULOSE-5-PHOSPHATE SYNTHASE, CHLOROPLASTIC"/>
    <property type="match status" value="1"/>
</dbReference>
<dbReference type="NCBIfam" id="TIGR00204">
    <property type="entry name" value="dxs"/>
    <property type="match status" value="1"/>
</dbReference>
<evidence type="ECO:0000256" key="10">
    <source>
        <dbReference type="HAMAP-Rule" id="MF_00315"/>
    </source>
</evidence>
<keyword evidence="6 10" id="KW-0460">Magnesium</keyword>
<evidence type="ECO:0000256" key="1">
    <source>
        <dbReference type="ARBA" id="ARBA00004980"/>
    </source>
</evidence>
<feature type="binding site" evidence="10">
    <location>
        <position position="365"/>
    </location>
    <ligand>
        <name>thiamine diphosphate</name>
        <dbReference type="ChEBI" id="CHEBI:58937"/>
    </ligand>
</feature>
<dbReference type="CDD" id="cd02007">
    <property type="entry name" value="TPP_DXS"/>
    <property type="match status" value="1"/>
</dbReference>
<dbReference type="InterPro" id="IPR033248">
    <property type="entry name" value="Transketolase_C"/>
</dbReference>